<evidence type="ECO:0000313" key="2">
    <source>
        <dbReference type="EMBL" id="SFM52024.1"/>
    </source>
</evidence>
<dbReference type="Proteomes" id="UP000199556">
    <property type="component" value="Unassembled WGS sequence"/>
</dbReference>
<protein>
    <submittedName>
        <fullName evidence="2">Uncharacterized protein</fullName>
    </submittedName>
</protein>
<keyword evidence="1" id="KW-0812">Transmembrane</keyword>
<keyword evidence="1" id="KW-1133">Transmembrane helix</keyword>
<sequence length="53" mass="5832">MIKALRKPDHGANGNLITATTGFGTLGALWLGARRLFDERDRLRLDRLAGPVE</sequence>
<feature type="transmembrane region" description="Helical" evidence="1">
    <location>
        <begin position="16"/>
        <end position="37"/>
    </location>
</feature>
<evidence type="ECO:0000313" key="3">
    <source>
        <dbReference type="Proteomes" id="UP000199556"/>
    </source>
</evidence>
<keyword evidence="3" id="KW-1185">Reference proteome</keyword>
<evidence type="ECO:0000256" key="1">
    <source>
        <dbReference type="SAM" id="Phobius"/>
    </source>
</evidence>
<dbReference type="AlphaFoldDB" id="A0A1I4RIE1"/>
<name>A0A1I4RIE1_ECTMO</name>
<organism evidence="2 3">
    <name type="scientific">Ectothiorhodospira mobilis</name>
    <dbReference type="NCBI Taxonomy" id="195064"/>
    <lineage>
        <taxon>Bacteria</taxon>
        <taxon>Pseudomonadati</taxon>
        <taxon>Pseudomonadota</taxon>
        <taxon>Gammaproteobacteria</taxon>
        <taxon>Chromatiales</taxon>
        <taxon>Ectothiorhodospiraceae</taxon>
        <taxon>Ectothiorhodospira</taxon>
    </lineage>
</organism>
<reference evidence="2 3" key="1">
    <citation type="submission" date="2016-10" db="EMBL/GenBank/DDBJ databases">
        <authorList>
            <person name="de Groot N.N."/>
        </authorList>
    </citation>
    <scope>NUCLEOTIDE SEQUENCE [LARGE SCALE GENOMIC DNA]</scope>
    <source>
        <strain evidence="2 3">DSM 4180</strain>
    </source>
</reference>
<keyword evidence="1" id="KW-0472">Membrane</keyword>
<proteinExistence type="predicted"/>
<dbReference type="EMBL" id="FOUO01000008">
    <property type="protein sequence ID" value="SFM52024.1"/>
    <property type="molecule type" value="Genomic_DNA"/>
</dbReference>
<accession>A0A1I4RIE1</accession>
<gene>
    <name evidence="2" type="ORF">SAMN05421721_1088</name>
</gene>
<dbReference type="STRING" id="195064.SAMN05421721_1088"/>